<proteinExistence type="predicted"/>
<accession>A0A8H4SPA3</accession>
<gene>
    <name evidence="3" type="ORF">FGADI_13593</name>
</gene>
<dbReference type="InterPro" id="IPR032387">
    <property type="entry name" value="ACAS_N"/>
</dbReference>
<feature type="non-terminal residue" evidence="3">
    <location>
        <position position="1"/>
    </location>
</feature>
<name>A0A8H4SPA3_9HYPO</name>
<dbReference type="InterPro" id="IPR042099">
    <property type="entry name" value="ANL_N_sf"/>
</dbReference>
<dbReference type="Pfam" id="PF16177">
    <property type="entry name" value="ACAS_N"/>
    <property type="match status" value="1"/>
</dbReference>
<dbReference type="Gene3D" id="3.40.50.12780">
    <property type="entry name" value="N-terminal domain of ligase-like"/>
    <property type="match status" value="1"/>
</dbReference>
<comment type="caution">
    <text evidence="3">The sequence shown here is derived from an EMBL/GenBank/DDBJ whole genome shotgun (WGS) entry which is preliminary data.</text>
</comment>
<protein>
    <recommendedName>
        <fullName evidence="2">Acetyl-coenzyme A synthetase N-terminal domain-containing protein</fullName>
    </recommendedName>
</protein>
<keyword evidence="4" id="KW-1185">Reference proteome</keyword>
<reference evidence="3" key="2">
    <citation type="submission" date="2020-05" db="EMBL/GenBank/DDBJ databases">
        <authorList>
            <person name="Kim H.-S."/>
            <person name="Proctor R.H."/>
            <person name="Brown D.W."/>
        </authorList>
    </citation>
    <scope>NUCLEOTIDE SEQUENCE</scope>
    <source>
        <strain evidence="3">NRRL 45417</strain>
    </source>
</reference>
<feature type="region of interest" description="Disordered" evidence="1">
    <location>
        <begin position="1"/>
        <end position="22"/>
    </location>
</feature>
<dbReference type="AlphaFoldDB" id="A0A8H4SPA3"/>
<evidence type="ECO:0000259" key="2">
    <source>
        <dbReference type="Pfam" id="PF16177"/>
    </source>
</evidence>
<dbReference type="OrthoDB" id="10253869at2759"/>
<evidence type="ECO:0000313" key="3">
    <source>
        <dbReference type="EMBL" id="KAF4943103.1"/>
    </source>
</evidence>
<evidence type="ECO:0000256" key="1">
    <source>
        <dbReference type="SAM" id="MobiDB-lite"/>
    </source>
</evidence>
<organism evidence="3 4">
    <name type="scientific">Fusarium gaditjirri</name>
    <dbReference type="NCBI Taxonomy" id="282569"/>
    <lineage>
        <taxon>Eukaryota</taxon>
        <taxon>Fungi</taxon>
        <taxon>Dikarya</taxon>
        <taxon>Ascomycota</taxon>
        <taxon>Pezizomycotina</taxon>
        <taxon>Sordariomycetes</taxon>
        <taxon>Hypocreomycetidae</taxon>
        <taxon>Hypocreales</taxon>
        <taxon>Nectriaceae</taxon>
        <taxon>Fusarium</taxon>
        <taxon>Fusarium nisikadoi species complex</taxon>
    </lineage>
</organism>
<dbReference type="PANTHER" id="PTHR42921:SF1">
    <property type="entry name" value="ACETOACETYL-COA SYNTHETASE"/>
    <property type="match status" value="1"/>
</dbReference>
<feature type="domain" description="Acetyl-coenzyme A synthetase N-terminal" evidence="2">
    <location>
        <begin position="49"/>
        <end position="106"/>
    </location>
</feature>
<reference evidence="3" key="1">
    <citation type="journal article" date="2020" name="BMC Genomics">
        <title>Correction to: Identification and distribution of gene clusters required for synthesis of sphingolipid metabolism inhibitors in diverse species of the filamentous fungus Fusarium.</title>
        <authorList>
            <person name="Kim H.S."/>
            <person name="Lohmar J.M."/>
            <person name="Busman M."/>
            <person name="Brown D.W."/>
            <person name="Naumann T.A."/>
            <person name="Divon H.H."/>
            <person name="Lysoe E."/>
            <person name="Uhlig S."/>
            <person name="Proctor R.H."/>
        </authorList>
    </citation>
    <scope>NUCLEOTIDE SEQUENCE</scope>
    <source>
        <strain evidence="3">NRRL 45417</strain>
    </source>
</reference>
<dbReference type="EMBL" id="JABFAI010000747">
    <property type="protein sequence ID" value="KAF4943103.1"/>
    <property type="molecule type" value="Genomic_DNA"/>
</dbReference>
<dbReference type="GO" id="GO:0030729">
    <property type="term" value="F:acetoacetate-CoA ligase activity"/>
    <property type="evidence" value="ECO:0007669"/>
    <property type="project" value="TreeGrafter"/>
</dbReference>
<evidence type="ECO:0000313" key="4">
    <source>
        <dbReference type="Proteomes" id="UP000604273"/>
    </source>
</evidence>
<dbReference type="Proteomes" id="UP000604273">
    <property type="component" value="Unassembled WGS sequence"/>
</dbReference>
<dbReference type="PANTHER" id="PTHR42921">
    <property type="entry name" value="ACETOACETYL-COA SYNTHETASE"/>
    <property type="match status" value="1"/>
</dbReference>
<sequence length="119" mass="13511">MSIDKLAPSAAAPPSDDNVLWRHSDPESTHMWKFLEHVNKKHGLSLDGYPALYKWSIDEVAQFWEEVWYFAGVAASKPFEEVLPQNASMYPRPDFFSGSRLNFAENLLFPATSPLPEPT</sequence>